<evidence type="ECO:0000256" key="1">
    <source>
        <dbReference type="SAM" id="MobiDB-lite"/>
    </source>
</evidence>
<accession>A0A7S0XL44</accession>
<feature type="region of interest" description="Disordered" evidence="1">
    <location>
        <begin position="1"/>
        <end position="24"/>
    </location>
</feature>
<feature type="domain" description="FHA" evidence="2">
    <location>
        <begin position="198"/>
        <end position="253"/>
    </location>
</feature>
<dbReference type="Gene3D" id="2.60.200.20">
    <property type="match status" value="1"/>
</dbReference>
<organism evidence="3">
    <name type="scientific">Pseudo-nitzschia delicatissima</name>
    <dbReference type="NCBI Taxonomy" id="44447"/>
    <lineage>
        <taxon>Eukaryota</taxon>
        <taxon>Sar</taxon>
        <taxon>Stramenopiles</taxon>
        <taxon>Ochrophyta</taxon>
        <taxon>Bacillariophyta</taxon>
        <taxon>Bacillariophyceae</taxon>
        <taxon>Bacillariophycidae</taxon>
        <taxon>Bacillariales</taxon>
        <taxon>Bacillariaceae</taxon>
        <taxon>Pseudo-nitzschia</taxon>
    </lineage>
</organism>
<dbReference type="Pfam" id="PF00498">
    <property type="entry name" value="FHA"/>
    <property type="match status" value="1"/>
</dbReference>
<reference evidence="3" key="1">
    <citation type="submission" date="2021-01" db="EMBL/GenBank/DDBJ databases">
        <authorList>
            <person name="Corre E."/>
            <person name="Pelletier E."/>
            <person name="Niang G."/>
            <person name="Scheremetjew M."/>
            <person name="Finn R."/>
            <person name="Kale V."/>
            <person name="Holt S."/>
            <person name="Cochrane G."/>
            <person name="Meng A."/>
            <person name="Brown T."/>
            <person name="Cohen L."/>
        </authorList>
    </citation>
    <scope>NUCLEOTIDE SEQUENCE</scope>
    <source>
        <strain evidence="3">B596</strain>
    </source>
</reference>
<protein>
    <recommendedName>
        <fullName evidence="2">FHA domain-containing protein</fullName>
    </recommendedName>
</protein>
<sequence>MSVEGVRKAKQTTGENSDKKVGRTTLLAISSASSDKHEKMMTDFQYTLDDEPTEDWSVEEVLRWWHLRANAESDAEYNAIVEALGKQLEEGKKAIWEAHDQVSKIVQDSENLVNQNVKPQMNSKQQSIEKPDPKPKAVAVTAAATRSTRAKKVTTVAPVTSEDTSATDSKPDTIHIDVVDGPYKGQFYDLQPKTRSPCWIGRSSSAKFKDRGISLPVDLEVSTTHGKFEFKHGKFYYTDAGSTNGTRINGEDCEANKPYELETKGMTILAGQTTMNVTLLKLV</sequence>
<proteinExistence type="predicted"/>
<dbReference type="PROSITE" id="PS50006">
    <property type="entry name" value="FHA_DOMAIN"/>
    <property type="match status" value="1"/>
</dbReference>
<gene>
    <name evidence="3" type="ORF">PDEL0327_LOCUS455</name>
</gene>
<name>A0A7S0XL44_9STRA</name>
<dbReference type="InterPro" id="IPR000253">
    <property type="entry name" value="FHA_dom"/>
</dbReference>
<evidence type="ECO:0000313" key="3">
    <source>
        <dbReference type="EMBL" id="CAD8728883.1"/>
    </source>
</evidence>
<dbReference type="InterPro" id="IPR008984">
    <property type="entry name" value="SMAD_FHA_dom_sf"/>
</dbReference>
<dbReference type="EMBL" id="HBFG01000603">
    <property type="protein sequence ID" value="CAD8728883.1"/>
    <property type="molecule type" value="Transcribed_RNA"/>
</dbReference>
<dbReference type="AlphaFoldDB" id="A0A7S0XL44"/>
<evidence type="ECO:0000259" key="2">
    <source>
        <dbReference type="PROSITE" id="PS50006"/>
    </source>
</evidence>
<dbReference type="SUPFAM" id="SSF49879">
    <property type="entry name" value="SMAD/FHA domain"/>
    <property type="match status" value="1"/>
</dbReference>